<comment type="function">
    <text evidence="3">RNA chaperone that binds small regulatory RNA (sRNAs) and mRNAs to facilitate mRNA translational regulation in response to envelope stress, environmental stress and changes in metabolite concentrations. Also binds with high specificity to tRNAs.</text>
</comment>
<dbReference type="HAMAP" id="MF_00436">
    <property type="entry name" value="Hfq"/>
    <property type="match status" value="1"/>
</dbReference>
<dbReference type="PROSITE" id="PS52002">
    <property type="entry name" value="SM"/>
    <property type="match status" value="1"/>
</dbReference>
<reference evidence="5 6" key="1">
    <citation type="submission" date="2022-10" db="EMBL/GenBank/DDBJ databases">
        <title>Paenibacillus description and whole genome data of maize root bacterial community.</title>
        <authorList>
            <person name="Marton D."/>
            <person name="Farkas M."/>
            <person name="Cserhati M."/>
        </authorList>
    </citation>
    <scope>NUCLEOTIDE SEQUENCE [LARGE SCALE GENOMIC DNA]</scope>
    <source>
        <strain evidence="5 6">P96</strain>
    </source>
</reference>
<evidence type="ECO:0000256" key="2">
    <source>
        <dbReference type="ARBA" id="ARBA00023016"/>
    </source>
</evidence>
<dbReference type="SUPFAM" id="SSF50182">
    <property type="entry name" value="Sm-like ribonucleoproteins"/>
    <property type="match status" value="1"/>
</dbReference>
<dbReference type="Gene3D" id="2.30.30.100">
    <property type="match status" value="1"/>
</dbReference>
<dbReference type="EMBL" id="JAPCKK010000014">
    <property type="protein sequence ID" value="MDP4096534.1"/>
    <property type="molecule type" value="Genomic_DNA"/>
</dbReference>
<dbReference type="PANTHER" id="PTHR34772">
    <property type="entry name" value="RNA-BINDING PROTEIN HFQ"/>
    <property type="match status" value="1"/>
</dbReference>
<organism evidence="5 6">
    <name type="scientific">Paenibacillus zeirhizosphaerae</name>
    <dbReference type="NCBI Taxonomy" id="2987519"/>
    <lineage>
        <taxon>Bacteria</taxon>
        <taxon>Bacillati</taxon>
        <taxon>Bacillota</taxon>
        <taxon>Bacilli</taxon>
        <taxon>Bacillales</taxon>
        <taxon>Paenibacillaceae</taxon>
        <taxon>Paenibacillus</taxon>
    </lineage>
</organism>
<comment type="similarity">
    <text evidence="3">Belongs to the Hfq family.</text>
</comment>
<feature type="domain" description="Sm" evidence="4">
    <location>
        <begin position="9"/>
        <end position="69"/>
    </location>
</feature>
<dbReference type="InterPro" id="IPR005001">
    <property type="entry name" value="Hfq"/>
</dbReference>
<dbReference type="RefSeq" id="WP_305754165.1">
    <property type="nucleotide sequence ID" value="NZ_JAPCKK010000014.1"/>
</dbReference>
<dbReference type="PANTHER" id="PTHR34772:SF1">
    <property type="entry name" value="RNA-BINDING PROTEIN HFQ"/>
    <property type="match status" value="1"/>
</dbReference>
<dbReference type="NCBIfam" id="NF001602">
    <property type="entry name" value="PRK00395.1"/>
    <property type="match status" value="1"/>
</dbReference>
<dbReference type="CDD" id="cd01716">
    <property type="entry name" value="Hfq"/>
    <property type="match status" value="1"/>
</dbReference>
<dbReference type="Pfam" id="PF17209">
    <property type="entry name" value="Hfq"/>
    <property type="match status" value="1"/>
</dbReference>
<evidence type="ECO:0000313" key="6">
    <source>
        <dbReference type="Proteomes" id="UP001241848"/>
    </source>
</evidence>
<dbReference type="Proteomes" id="UP001241848">
    <property type="component" value="Unassembled WGS sequence"/>
</dbReference>
<dbReference type="NCBIfam" id="TIGR02383">
    <property type="entry name" value="Hfq"/>
    <property type="match status" value="1"/>
</dbReference>
<comment type="subunit">
    <text evidence="3">Homohexamer.</text>
</comment>
<accession>A0ABT9FPC3</accession>
<keyword evidence="1 3" id="KW-0694">RNA-binding</keyword>
<evidence type="ECO:0000259" key="4">
    <source>
        <dbReference type="PROSITE" id="PS52002"/>
    </source>
</evidence>
<protein>
    <recommendedName>
        <fullName evidence="3">RNA-binding protein Hfq</fullName>
    </recommendedName>
</protein>
<gene>
    <name evidence="3 5" type="primary">hfq</name>
    <name evidence="5" type="ORF">OIN60_07110</name>
</gene>
<evidence type="ECO:0000256" key="1">
    <source>
        <dbReference type="ARBA" id="ARBA00022884"/>
    </source>
</evidence>
<name>A0ABT9FPC3_9BACL</name>
<evidence type="ECO:0000313" key="5">
    <source>
        <dbReference type="EMBL" id="MDP4096534.1"/>
    </source>
</evidence>
<sequence length="81" mass="9224">MNKSINIQDTFLNQLRKESIPVTVYLVNGFQVRGTIKAFDNFTIVIDSDGRQQMIYKHAISTFTPQRNVSLMQQQEGGSES</sequence>
<dbReference type="InterPro" id="IPR047575">
    <property type="entry name" value="Sm"/>
</dbReference>
<keyword evidence="2 3" id="KW-0346">Stress response</keyword>
<evidence type="ECO:0000256" key="3">
    <source>
        <dbReference type="HAMAP-Rule" id="MF_00436"/>
    </source>
</evidence>
<proteinExistence type="inferred from homology"/>
<comment type="caution">
    <text evidence="5">The sequence shown here is derived from an EMBL/GenBank/DDBJ whole genome shotgun (WGS) entry which is preliminary data.</text>
</comment>
<dbReference type="InterPro" id="IPR010920">
    <property type="entry name" value="LSM_dom_sf"/>
</dbReference>
<keyword evidence="6" id="KW-1185">Reference proteome</keyword>